<dbReference type="AlphaFoldDB" id="A0A1I7TRI1"/>
<dbReference type="PANTHER" id="PTHR22791:SF6">
    <property type="entry name" value="RING-TYPE DOMAIN-CONTAINING PROTEIN"/>
    <property type="match status" value="1"/>
</dbReference>
<dbReference type="GO" id="GO:0008270">
    <property type="term" value="F:zinc ion binding"/>
    <property type="evidence" value="ECO:0007669"/>
    <property type="project" value="UniProtKB-KW"/>
</dbReference>
<evidence type="ECO:0000256" key="2">
    <source>
        <dbReference type="ARBA" id="ARBA00022771"/>
    </source>
</evidence>
<evidence type="ECO:0000313" key="6">
    <source>
        <dbReference type="Proteomes" id="UP000095282"/>
    </source>
</evidence>
<accession>A0A1I7TRI1</accession>
<dbReference type="PROSITE" id="PS50089">
    <property type="entry name" value="ZF_RING_2"/>
    <property type="match status" value="1"/>
</dbReference>
<dbReference type="WBParaSite" id="Csp11.Scaffold629.g11047.t1">
    <property type="protein sequence ID" value="Csp11.Scaffold629.g11047.t1"/>
    <property type="gene ID" value="Csp11.Scaffold629.g11047"/>
</dbReference>
<keyword evidence="6" id="KW-1185">Reference proteome</keyword>
<dbReference type="SMART" id="SM00184">
    <property type="entry name" value="RING"/>
    <property type="match status" value="1"/>
</dbReference>
<feature type="domain" description="RING-type" evidence="5">
    <location>
        <begin position="65"/>
        <end position="117"/>
    </location>
</feature>
<sequence length="146" mass="16419">MQSTTNSGSSSSGAAGQETLVKQLAEAKEMRSKMIQDLKTSQDSVEAIRDAIAEIDKKQRKLLECPICYTQYDKQSRVPLILTCGHTCCARCIAHQVRRQAINSNSPVFKLLCFYCRQETNSTTKNFDIELFSINKIMLDALPTDY</sequence>
<evidence type="ECO:0000259" key="5">
    <source>
        <dbReference type="PROSITE" id="PS50089"/>
    </source>
</evidence>
<dbReference type="Proteomes" id="UP000095282">
    <property type="component" value="Unplaced"/>
</dbReference>
<dbReference type="InterPro" id="IPR001841">
    <property type="entry name" value="Znf_RING"/>
</dbReference>
<organism evidence="6 7">
    <name type="scientific">Caenorhabditis tropicalis</name>
    <dbReference type="NCBI Taxonomy" id="1561998"/>
    <lineage>
        <taxon>Eukaryota</taxon>
        <taxon>Metazoa</taxon>
        <taxon>Ecdysozoa</taxon>
        <taxon>Nematoda</taxon>
        <taxon>Chromadorea</taxon>
        <taxon>Rhabditida</taxon>
        <taxon>Rhabditina</taxon>
        <taxon>Rhabditomorpha</taxon>
        <taxon>Rhabditoidea</taxon>
        <taxon>Rhabditidae</taxon>
        <taxon>Peloderinae</taxon>
        <taxon>Caenorhabditis</taxon>
    </lineage>
</organism>
<dbReference type="InterPro" id="IPR051435">
    <property type="entry name" value="RING_finger_E3_ubiq-ligases"/>
</dbReference>
<evidence type="ECO:0000256" key="4">
    <source>
        <dbReference type="PROSITE-ProRule" id="PRU00175"/>
    </source>
</evidence>
<dbReference type="InterPro" id="IPR027370">
    <property type="entry name" value="Znf-RING_euk"/>
</dbReference>
<name>A0A1I7TRI1_9PELO</name>
<protein>
    <submittedName>
        <fullName evidence="7">RING-type domain-containing protein</fullName>
    </submittedName>
</protein>
<dbReference type="GO" id="GO:0061630">
    <property type="term" value="F:ubiquitin protein ligase activity"/>
    <property type="evidence" value="ECO:0007669"/>
    <property type="project" value="TreeGrafter"/>
</dbReference>
<keyword evidence="3" id="KW-0862">Zinc</keyword>
<reference evidence="7" key="1">
    <citation type="submission" date="2016-11" db="UniProtKB">
        <authorList>
            <consortium name="WormBaseParasite"/>
        </authorList>
    </citation>
    <scope>IDENTIFICATION</scope>
</reference>
<dbReference type="GO" id="GO:0016567">
    <property type="term" value="P:protein ubiquitination"/>
    <property type="evidence" value="ECO:0007669"/>
    <property type="project" value="TreeGrafter"/>
</dbReference>
<dbReference type="PANTHER" id="PTHR22791">
    <property type="entry name" value="RING-TYPE DOMAIN-CONTAINING PROTEIN"/>
    <property type="match status" value="1"/>
</dbReference>
<dbReference type="Pfam" id="PF13445">
    <property type="entry name" value="zf-RING_UBOX"/>
    <property type="match status" value="1"/>
</dbReference>
<keyword evidence="1" id="KW-0479">Metal-binding</keyword>
<evidence type="ECO:0000256" key="1">
    <source>
        <dbReference type="ARBA" id="ARBA00022723"/>
    </source>
</evidence>
<evidence type="ECO:0000256" key="3">
    <source>
        <dbReference type="ARBA" id="ARBA00022833"/>
    </source>
</evidence>
<keyword evidence="2 4" id="KW-0863">Zinc-finger</keyword>
<dbReference type="SUPFAM" id="SSF57850">
    <property type="entry name" value="RING/U-box"/>
    <property type="match status" value="1"/>
</dbReference>
<proteinExistence type="predicted"/>
<evidence type="ECO:0000313" key="7">
    <source>
        <dbReference type="WBParaSite" id="Csp11.Scaffold629.g11047.t1"/>
    </source>
</evidence>
<dbReference type="InterPro" id="IPR013083">
    <property type="entry name" value="Znf_RING/FYVE/PHD"/>
</dbReference>
<dbReference type="Gene3D" id="3.30.40.10">
    <property type="entry name" value="Zinc/RING finger domain, C3HC4 (zinc finger)"/>
    <property type="match status" value="1"/>
</dbReference>